<name>D7UZW6_LISGR</name>
<keyword evidence="2" id="KW-0547">Nucleotide-binding</keyword>
<keyword evidence="1" id="KW-0813">Transport</keyword>
<keyword evidence="5" id="KW-0378">Hydrolase</keyword>
<dbReference type="InterPro" id="IPR003439">
    <property type="entry name" value="ABC_transporter-like_ATP-bd"/>
</dbReference>
<dbReference type="InterPro" id="IPR027417">
    <property type="entry name" value="P-loop_NTPase"/>
</dbReference>
<dbReference type="Pfam" id="PF00005">
    <property type="entry name" value="ABC_tran"/>
    <property type="match status" value="1"/>
</dbReference>
<dbReference type="PANTHER" id="PTHR42939">
    <property type="entry name" value="ABC TRANSPORTER ATP-BINDING PROTEIN ALBC-RELATED"/>
    <property type="match status" value="1"/>
</dbReference>
<dbReference type="InterPro" id="IPR025302">
    <property type="entry name" value="DrrA1/2-like_C"/>
</dbReference>
<evidence type="ECO:0000313" key="5">
    <source>
        <dbReference type="EMBL" id="EFI82961.1"/>
    </source>
</evidence>
<dbReference type="PROSITE" id="PS50893">
    <property type="entry name" value="ABC_TRANSPORTER_2"/>
    <property type="match status" value="1"/>
</dbReference>
<dbReference type="Proteomes" id="UP000010119">
    <property type="component" value="Unassembled WGS sequence"/>
</dbReference>
<dbReference type="EC" id="3.6.3.-" evidence="5"/>
<dbReference type="GO" id="GO:0005524">
    <property type="term" value="F:ATP binding"/>
    <property type="evidence" value="ECO:0007669"/>
    <property type="project" value="UniProtKB-KW"/>
</dbReference>
<comment type="caution">
    <text evidence="5">The sequence shown here is derived from an EMBL/GenBank/DDBJ whole genome shotgun (WGS) entry which is preliminary data.</text>
</comment>
<sequence length="312" mass="35019">MINLQYHETEGARQLLKLIQATKHFGDKVAVDHLSLTAEPGKILGLIGQNGAGKTTTFRLILQFLNATEGEVRWEGKPITQMDVNKIGYLPEERGLYPTSTIEEQLLFFAELKGYPRKQLKQELDSWLEKTQVVGKKTDLVKSLSKGNQQKIQLLSTIIHRPKLLILDEPFSGLDPVNAEILKALIFDMKKQGSTIIFSSHRMENVEELCDAVLMLKNGKTVLYGATEEIKNSFPRTKIKLESTHSLEELSALQAVVSAEKSKGYTILTLNSQNDAPAVFDYVTKDGFIPTFTLEAPTLEEIFRWKVGEKDG</sequence>
<dbReference type="SUPFAM" id="SSF52540">
    <property type="entry name" value="P-loop containing nucleoside triphosphate hydrolases"/>
    <property type="match status" value="1"/>
</dbReference>
<reference evidence="5" key="1">
    <citation type="submission" date="2010-06" db="EMBL/GenBank/DDBJ databases">
        <authorList>
            <person name="Muzny D."/>
            <person name="Qin X."/>
            <person name="Buhay C."/>
            <person name="Dugan-Rocha S."/>
            <person name="Ding Y."/>
            <person name="Chen G."/>
            <person name="Hawes A."/>
            <person name="Holder M."/>
            <person name="Jhangiani S."/>
            <person name="Johnson A."/>
            <person name="Khan Z."/>
            <person name="Li Z."/>
            <person name="Liu W."/>
            <person name="Liu X."/>
            <person name="Perez L."/>
            <person name="Shen H."/>
            <person name="Wang Q."/>
            <person name="Watt J."/>
            <person name="Xi L."/>
            <person name="Xin Y."/>
            <person name="Zhou J."/>
            <person name="Deng J."/>
            <person name="Jiang H."/>
            <person name="Liu Y."/>
            <person name="Qu J."/>
            <person name="Song X.-Z."/>
            <person name="Zhang L."/>
            <person name="Villasana D."/>
            <person name="Johnson A."/>
            <person name="Liu J."/>
            <person name="Liyanage D."/>
            <person name="Lorensuhewa L."/>
            <person name="Robinson T."/>
            <person name="Song A."/>
            <person name="Song B.-B."/>
            <person name="Dinh H."/>
            <person name="Thornton R."/>
            <person name="Coyle M."/>
            <person name="Francisco L."/>
            <person name="Jackson L."/>
            <person name="Javaid M."/>
            <person name="Korchina V."/>
            <person name="Kovar C."/>
            <person name="Mata R."/>
            <person name="Mathew T."/>
            <person name="Ngo R."/>
            <person name="Nguyen L."/>
            <person name="Nguyen N."/>
            <person name="Okwuonu G."/>
            <person name="Ongeri F."/>
            <person name="Pham C."/>
            <person name="Simmons D."/>
            <person name="Wilczek-Boney K."/>
            <person name="Hale W."/>
            <person name="Jakkamsetti A."/>
            <person name="Pham P."/>
            <person name="Ruth R."/>
            <person name="San Lucas F."/>
            <person name="Warren J."/>
            <person name="Zhang J."/>
            <person name="Zhao Z."/>
            <person name="Zhou C."/>
            <person name="Zhu D."/>
            <person name="Lee S."/>
            <person name="Bess C."/>
            <person name="Blankenburg K."/>
            <person name="Forbes L."/>
            <person name="Fu Q."/>
            <person name="Gubbala S."/>
            <person name="Hirani K."/>
            <person name="Jayaseelan J.C."/>
            <person name="Lara F."/>
            <person name="Munidasa M."/>
            <person name="Palculict T."/>
            <person name="Patil S."/>
            <person name="Pu L.-L."/>
            <person name="Saada N."/>
            <person name="Tang L."/>
            <person name="Weissenberger G."/>
            <person name="Zhu Y."/>
            <person name="Hemphill L."/>
            <person name="Shang Y."/>
            <person name="Youmans B."/>
            <person name="Ayvaz T."/>
            <person name="Ross M."/>
            <person name="Santibanez J."/>
            <person name="Aqrawi P."/>
            <person name="Gross S."/>
            <person name="Joshi V."/>
            <person name="Fowler G."/>
            <person name="Nazareth L."/>
            <person name="Reid J."/>
            <person name="Worley K."/>
            <person name="Petrosino J."/>
            <person name="Highlander S."/>
            <person name="Gibbs R."/>
        </authorList>
    </citation>
    <scope>NUCLEOTIDE SEQUENCE [LARGE SCALE GENOMIC DNA]</scope>
    <source>
        <strain evidence="5">DSM 20601</strain>
    </source>
</reference>
<dbReference type="STRING" id="525367.HMPREF0556_11646"/>
<dbReference type="AlphaFoldDB" id="D7UZW6"/>
<proteinExistence type="predicted"/>
<dbReference type="SMART" id="SM00382">
    <property type="entry name" value="AAA"/>
    <property type="match status" value="1"/>
</dbReference>
<dbReference type="GO" id="GO:0016887">
    <property type="term" value="F:ATP hydrolysis activity"/>
    <property type="evidence" value="ECO:0007669"/>
    <property type="project" value="InterPro"/>
</dbReference>
<dbReference type="Gene3D" id="3.40.50.300">
    <property type="entry name" value="P-loop containing nucleotide triphosphate hydrolases"/>
    <property type="match status" value="1"/>
</dbReference>
<keyword evidence="6" id="KW-1185">Reference proteome</keyword>
<dbReference type="EMBL" id="ACCR02000005">
    <property type="protein sequence ID" value="EFI82961.1"/>
    <property type="molecule type" value="Genomic_DNA"/>
</dbReference>
<gene>
    <name evidence="5" type="ORF">HMPREF0556_11646</name>
</gene>
<evidence type="ECO:0000313" key="6">
    <source>
        <dbReference type="Proteomes" id="UP000010119"/>
    </source>
</evidence>
<protein>
    <submittedName>
        <fullName evidence="5">ABC transporter, ATP-binding protein</fullName>
        <ecNumber evidence="5">3.6.3.-</ecNumber>
    </submittedName>
</protein>
<evidence type="ECO:0000256" key="1">
    <source>
        <dbReference type="ARBA" id="ARBA00022448"/>
    </source>
</evidence>
<dbReference type="PROSITE" id="PS00211">
    <property type="entry name" value="ABC_TRANSPORTER_1"/>
    <property type="match status" value="1"/>
</dbReference>
<organism evidence="5 6">
    <name type="scientific">Listeria grayi DSM 20601</name>
    <dbReference type="NCBI Taxonomy" id="525367"/>
    <lineage>
        <taxon>Bacteria</taxon>
        <taxon>Bacillati</taxon>
        <taxon>Bacillota</taxon>
        <taxon>Bacilli</taxon>
        <taxon>Bacillales</taxon>
        <taxon>Listeriaceae</taxon>
        <taxon>Listeria</taxon>
    </lineage>
</organism>
<feature type="domain" description="ABC transporter" evidence="4">
    <location>
        <begin position="16"/>
        <end position="243"/>
    </location>
</feature>
<dbReference type="PANTHER" id="PTHR42939:SF1">
    <property type="entry name" value="ABC TRANSPORTER ATP-BINDING PROTEIN ALBC-RELATED"/>
    <property type="match status" value="1"/>
</dbReference>
<dbReference type="InterPro" id="IPR051782">
    <property type="entry name" value="ABC_Transporter_VariousFunc"/>
</dbReference>
<dbReference type="Pfam" id="PF13732">
    <property type="entry name" value="DrrA1-3_C"/>
    <property type="match status" value="1"/>
</dbReference>
<keyword evidence="3 5" id="KW-0067">ATP-binding</keyword>
<accession>D7UZW6</accession>
<evidence type="ECO:0000259" key="4">
    <source>
        <dbReference type="PROSITE" id="PS50893"/>
    </source>
</evidence>
<evidence type="ECO:0000256" key="3">
    <source>
        <dbReference type="ARBA" id="ARBA00022840"/>
    </source>
</evidence>
<dbReference type="InterPro" id="IPR003593">
    <property type="entry name" value="AAA+_ATPase"/>
</dbReference>
<dbReference type="eggNOG" id="COG4152">
    <property type="taxonomic scope" value="Bacteria"/>
</dbReference>
<dbReference type="HOGENOM" id="CLU_000604_1_2_9"/>
<evidence type="ECO:0000256" key="2">
    <source>
        <dbReference type="ARBA" id="ARBA00022741"/>
    </source>
</evidence>
<dbReference type="InterPro" id="IPR017871">
    <property type="entry name" value="ABC_transporter-like_CS"/>
</dbReference>